<evidence type="ECO:0000313" key="1">
    <source>
        <dbReference type="EMBL" id="GAA0747777.1"/>
    </source>
</evidence>
<dbReference type="EMBL" id="BAAAGF010000004">
    <property type="protein sequence ID" value="GAA0747777.1"/>
    <property type="molecule type" value="Genomic_DNA"/>
</dbReference>
<dbReference type="Proteomes" id="UP001500736">
    <property type="component" value="Unassembled WGS sequence"/>
</dbReference>
<evidence type="ECO:0008006" key="3">
    <source>
        <dbReference type="Google" id="ProtNLM"/>
    </source>
</evidence>
<evidence type="ECO:0000313" key="2">
    <source>
        <dbReference type="Proteomes" id="UP001500736"/>
    </source>
</evidence>
<name>A0ABN1JW11_9FLAO</name>
<proteinExistence type="predicted"/>
<sequence>MNLEEARVYIDSSSDLLYSSYYIQGLYSVFGRQRVHYSSRYFKGFRHSNHFFAFVVVNKGEERKVVVDFTDSKLIDDKALGWCDVYGKINLVFNSVSSDKIVAIGPSFGVKIYNLFETLWYCGLNLIKAYNRIPNKRKFMSDYKAQFKRPKLESYSPEPSHERDVFFMASIWKQEQATNRYRANFIKSCRSYPLIDFEGGFAPRRHNDVSGFEALTTASRVDMSVYLERIKQSAVVFNTPAVKDCHGWKLAEYLCLGKAIISTPLLRVMPKPLIDGVHFLITDGSVSGIENALNTLFGSKALRRSLEASSLEYFNKELAPERVIKRLLNFN</sequence>
<accession>A0ABN1JW11</accession>
<protein>
    <recommendedName>
        <fullName evidence="3">Glycosyltransferase family 1 protein</fullName>
    </recommendedName>
</protein>
<dbReference type="RefSeq" id="WP_343798847.1">
    <property type="nucleotide sequence ID" value="NZ_BAAAGF010000004.1"/>
</dbReference>
<organism evidence="1 2">
    <name type="scientific">Gaetbulibacter jejuensis</name>
    <dbReference type="NCBI Taxonomy" id="584607"/>
    <lineage>
        <taxon>Bacteria</taxon>
        <taxon>Pseudomonadati</taxon>
        <taxon>Bacteroidota</taxon>
        <taxon>Flavobacteriia</taxon>
        <taxon>Flavobacteriales</taxon>
        <taxon>Flavobacteriaceae</taxon>
        <taxon>Gaetbulibacter</taxon>
    </lineage>
</organism>
<keyword evidence="2" id="KW-1185">Reference proteome</keyword>
<reference evidence="1 2" key="1">
    <citation type="journal article" date="2019" name="Int. J. Syst. Evol. Microbiol.">
        <title>The Global Catalogue of Microorganisms (GCM) 10K type strain sequencing project: providing services to taxonomists for standard genome sequencing and annotation.</title>
        <authorList>
            <consortium name="The Broad Institute Genomics Platform"/>
            <consortium name="The Broad Institute Genome Sequencing Center for Infectious Disease"/>
            <person name="Wu L."/>
            <person name="Ma J."/>
        </authorList>
    </citation>
    <scope>NUCLEOTIDE SEQUENCE [LARGE SCALE GENOMIC DNA]</scope>
    <source>
        <strain evidence="1 2">JCM 15976</strain>
    </source>
</reference>
<gene>
    <name evidence="1" type="ORF">GCM10009431_25570</name>
</gene>
<comment type="caution">
    <text evidence="1">The sequence shown here is derived from an EMBL/GenBank/DDBJ whole genome shotgun (WGS) entry which is preliminary data.</text>
</comment>